<dbReference type="PATRIC" id="fig|940295.4.peg.320"/>
<evidence type="ECO:0000256" key="1">
    <source>
        <dbReference type="ARBA" id="ARBA00008725"/>
    </source>
</evidence>
<evidence type="ECO:0000313" key="6">
    <source>
        <dbReference type="EMBL" id="ALU11495.1"/>
    </source>
</evidence>
<dbReference type="EMBL" id="CP006867">
    <property type="protein sequence ID" value="ALU11495.1"/>
    <property type="molecule type" value="Genomic_DNA"/>
</dbReference>
<dbReference type="STRING" id="940295.EYM_01635"/>
<dbReference type="InterPro" id="IPR050962">
    <property type="entry name" value="Phosphate-bind_PstS"/>
</dbReference>
<dbReference type="AlphaFoldDB" id="A0A0U3FNE0"/>
<dbReference type="InterPro" id="IPR024370">
    <property type="entry name" value="PBP_domain"/>
</dbReference>
<dbReference type="Gene3D" id="3.40.190.10">
    <property type="entry name" value="Periplasmic binding protein-like II"/>
    <property type="match status" value="2"/>
</dbReference>
<dbReference type="KEGG" id="iis:EYM_01635"/>
<sequence length="347" mass="37660">MNKKIAMVSMLALIFPTLAVNLYGTGSSFVYPFLATAAYYYTQANVQYQATGSGAGISNLINGLTDFAASDVPIPPAKYCPLLYQGKQVIHVPLVAGGVVVVYNVPELNGMKLKLDGETIAKIYMGEIKYWDDPRIKALQDPAVASRLPHKPIIAVHRSDASGTTAIFTTYLSKSSSEWSQKVGSGLVVKWPVDEMGRGIGAPKNQGVAATVSKTPYSIGYVELAYAWQAKLPTAALKNAEGYFVEPTAETISAATEGAMKYWACPLHAPYEFAHSLILAPGKNSYPIVGVPYMIFYKDSPKLKSLVKFAEYLLSDQLQSQVTKMGYAPLGKALRQKVVAQLEELLR</sequence>
<dbReference type="GO" id="GO:0042301">
    <property type="term" value="F:phosphate ion binding"/>
    <property type="evidence" value="ECO:0007669"/>
    <property type="project" value="InterPro"/>
</dbReference>
<dbReference type="NCBIfam" id="TIGR00975">
    <property type="entry name" value="3a0107s03"/>
    <property type="match status" value="1"/>
</dbReference>
<dbReference type="CDD" id="cd13565">
    <property type="entry name" value="PBP2_PstS"/>
    <property type="match status" value="1"/>
</dbReference>
<dbReference type="InterPro" id="IPR005673">
    <property type="entry name" value="ABC_phos-bd_PstS"/>
</dbReference>
<feature type="domain" description="PBP" evidence="5">
    <location>
        <begin position="22"/>
        <end position="316"/>
    </location>
</feature>
<reference evidence="6 7" key="1">
    <citation type="submission" date="2013-11" db="EMBL/GenBank/DDBJ databases">
        <title>Comparative genomics of Ignicoccus.</title>
        <authorList>
            <person name="Podar M."/>
        </authorList>
    </citation>
    <scope>NUCLEOTIDE SEQUENCE [LARGE SCALE GENOMIC DNA]</scope>
    <source>
        <strain evidence="6 7">DSM 13165</strain>
    </source>
</reference>
<dbReference type="Pfam" id="PF12849">
    <property type="entry name" value="PBP_like_2"/>
    <property type="match status" value="1"/>
</dbReference>
<dbReference type="RefSeq" id="WP_075049365.1">
    <property type="nucleotide sequence ID" value="NZ_CP006867.1"/>
</dbReference>
<dbReference type="Proteomes" id="UP000060778">
    <property type="component" value="Chromosome"/>
</dbReference>
<evidence type="ECO:0000259" key="5">
    <source>
        <dbReference type="Pfam" id="PF12849"/>
    </source>
</evidence>
<accession>A0A0U3FNE0</accession>
<organism evidence="6 7">
    <name type="scientific">Ignicoccus islandicus DSM 13165</name>
    <dbReference type="NCBI Taxonomy" id="940295"/>
    <lineage>
        <taxon>Archaea</taxon>
        <taxon>Thermoproteota</taxon>
        <taxon>Thermoprotei</taxon>
        <taxon>Desulfurococcales</taxon>
        <taxon>Desulfurococcaceae</taxon>
        <taxon>Ignicoccus</taxon>
    </lineage>
</organism>
<evidence type="ECO:0000256" key="3">
    <source>
        <dbReference type="ARBA" id="ARBA00022592"/>
    </source>
</evidence>
<dbReference type="GO" id="GO:0043190">
    <property type="term" value="C:ATP-binding cassette (ABC) transporter complex"/>
    <property type="evidence" value="ECO:0007669"/>
    <property type="project" value="InterPro"/>
</dbReference>
<evidence type="ECO:0000256" key="2">
    <source>
        <dbReference type="ARBA" id="ARBA00022448"/>
    </source>
</evidence>
<dbReference type="PANTHER" id="PTHR42996">
    <property type="entry name" value="PHOSPHATE-BINDING PROTEIN PSTS"/>
    <property type="match status" value="1"/>
</dbReference>
<dbReference type="PIRSF" id="PIRSF002756">
    <property type="entry name" value="PstS"/>
    <property type="match status" value="1"/>
</dbReference>
<proteinExistence type="inferred from homology"/>
<protein>
    <recommendedName>
        <fullName evidence="4">Phosphate-binding protein</fullName>
    </recommendedName>
</protein>
<dbReference type="PANTHER" id="PTHR42996:SF1">
    <property type="entry name" value="PHOSPHATE-BINDING PROTEIN PSTS"/>
    <property type="match status" value="1"/>
</dbReference>
<gene>
    <name evidence="6" type="ORF">EYM_01635</name>
</gene>
<comment type="similarity">
    <text evidence="1 4">Belongs to the PstS family.</text>
</comment>
<name>A0A0U3FNE0_9CREN</name>
<evidence type="ECO:0000256" key="4">
    <source>
        <dbReference type="PIRNR" id="PIRNR002756"/>
    </source>
</evidence>
<dbReference type="GO" id="GO:0035435">
    <property type="term" value="P:phosphate ion transmembrane transport"/>
    <property type="evidence" value="ECO:0007669"/>
    <property type="project" value="InterPro"/>
</dbReference>
<keyword evidence="2 4" id="KW-0813">Transport</keyword>
<dbReference type="SUPFAM" id="SSF53850">
    <property type="entry name" value="Periplasmic binding protein-like II"/>
    <property type="match status" value="1"/>
</dbReference>
<dbReference type="OrthoDB" id="10255at2157"/>
<evidence type="ECO:0000313" key="7">
    <source>
        <dbReference type="Proteomes" id="UP000060778"/>
    </source>
</evidence>
<dbReference type="GeneID" id="30679734"/>
<keyword evidence="7" id="KW-1185">Reference proteome</keyword>
<keyword evidence="3 4" id="KW-0592">Phosphate transport</keyword>